<dbReference type="OrthoDB" id="9812661at2"/>
<sequence length="365" mass="38751">MNREESAPLDLPLLAVSLVLLGVGLVAVFSASSVSSLVERHDATYYFKRQLLWTVAGLAAMWVMSRVDYHRLRGLALPALAVSVAGLVLVLLVGHEIGGSRRWIDLGLLNVQPSELFKLSVILFLAAYLSAAGPRVQEFVRGLVPGLAVTGLGFLLILAEPDFGTAVAMAATAAVLFFAGGARLAHLAALGAAALPGLAYLIWAEPYRMRRLLAFVDPWADPLDSGWNVIQSLLAIGSGGVFGVGLGQSRQKFAYLPEQHTDFIFAILSEEFGLLGSLLVVGLFFVLAWRGYRLALKAPDLYGSLLAVGITTMIVFQALLNVGVVTAVLPVTGITLPFISFGGSSLLITLTGVGILLNISRQVRG</sequence>
<evidence type="ECO:0000256" key="9">
    <source>
        <dbReference type="ARBA" id="ARBA00022984"/>
    </source>
</evidence>
<evidence type="ECO:0000313" key="24">
    <source>
        <dbReference type="Proteomes" id="UP000065807"/>
    </source>
</evidence>
<organism evidence="23 24">
    <name type="scientific">Limnochorda pilosa</name>
    <dbReference type="NCBI Taxonomy" id="1555112"/>
    <lineage>
        <taxon>Bacteria</taxon>
        <taxon>Bacillati</taxon>
        <taxon>Bacillota</taxon>
        <taxon>Limnochordia</taxon>
        <taxon>Limnochordales</taxon>
        <taxon>Limnochordaceae</taxon>
        <taxon>Limnochorda</taxon>
    </lineage>
</organism>
<reference evidence="24" key="1">
    <citation type="submission" date="2015-07" db="EMBL/GenBank/DDBJ databases">
        <title>Complete genome sequence and phylogenetic analysis of Limnochorda pilosa.</title>
        <authorList>
            <person name="Watanabe M."/>
            <person name="Kojima H."/>
            <person name="Fukui M."/>
        </authorList>
    </citation>
    <scope>NUCLEOTIDE SEQUENCE [LARGE SCALE GENOMIC DNA]</scope>
    <source>
        <strain evidence="24">HC45</strain>
    </source>
</reference>
<dbReference type="InterPro" id="IPR011923">
    <property type="entry name" value="RodA/MrdB"/>
</dbReference>
<dbReference type="GO" id="GO:0008360">
    <property type="term" value="P:regulation of cell shape"/>
    <property type="evidence" value="ECO:0007669"/>
    <property type="project" value="UniProtKB-KW"/>
</dbReference>
<keyword evidence="11 22" id="KW-0472">Membrane</keyword>
<dbReference type="GO" id="GO:0005886">
    <property type="term" value="C:plasma membrane"/>
    <property type="evidence" value="ECO:0007669"/>
    <property type="project" value="UniProtKB-SubCell"/>
</dbReference>
<comment type="pathway">
    <text evidence="2">Cell wall biogenesis; peptidoglycan biosynthesis.</text>
</comment>
<name>A0A0K2SKS6_LIMPI</name>
<dbReference type="RefSeq" id="WP_068136942.1">
    <property type="nucleotide sequence ID" value="NZ_AP014924.1"/>
</dbReference>
<evidence type="ECO:0000256" key="13">
    <source>
        <dbReference type="ARBA" id="ARBA00023316"/>
    </source>
</evidence>
<dbReference type="InterPro" id="IPR001182">
    <property type="entry name" value="FtsW/RodA"/>
</dbReference>
<feature type="transmembrane region" description="Helical" evidence="22">
    <location>
        <begin position="12"/>
        <end position="38"/>
    </location>
</feature>
<evidence type="ECO:0000256" key="4">
    <source>
        <dbReference type="ARBA" id="ARBA00022618"/>
    </source>
</evidence>
<evidence type="ECO:0000256" key="14">
    <source>
        <dbReference type="ARBA" id="ARBA00032370"/>
    </source>
</evidence>
<dbReference type="GO" id="GO:0009252">
    <property type="term" value="P:peptidoglycan biosynthetic process"/>
    <property type="evidence" value="ECO:0007669"/>
    <property type="project" value="UniProtKB-KW"/>
</dbReference>
<dbReference type="InterPro" id="IPR013437">
    <property type="entry name" value="FtsW"/>
</dbReference>
<feature type="transmembrane region" description="Helical" evidence="22">
    <location>
        <begin position="264"/>
        <end position="289"/>
    </location>
</feature>
<evidence type="ECO:0000256" key="5">
    <source>
        <dbReference type="ARBA" id="ARBA00022676"/>
    </source>
</evidence>
<evidence type="ECO:0000256" key="16">
    <source>
        <dbReference type="ARBA" id="ARBA00038053"/>
    </source>
</evidence>
<evidence type="ECO:0000256" key="10">
    <source>
        <dbReference type="ARBA" id="ARBA00022989"/>
    </source>
</evidence>
<feature type="transmembrane region" description="Helical" evidence="22">
    <location>
        <begin position="187"/>
        <end position="204"/>
    </location>
</feature>
<reference evidence="24" key="2">
    <citation type="journal article" date="2016" name="Int. J. Syst. Evol. Microbiol.">
        <title>Complete genome sequence and cell structure of Limnochorda pilosa, a Gram-negative spore-former within the phylum Firmicutes.</title>
        <authorList>
            <person name="Watanabe M."/>
            <person name="Kojima H."/>
            <person name="Fukui M."/>
        </authorList>
    </citation>
    <scope>NUCLEOTIDE SEQUENCE [LARGE SCALE GENOMIC DNA]</scope>
    <source>
        <strain evidence="24">HC45</strain>
    </source>
</reference>
<comment type="subcellular location">
    <subcellularLocation>
        <location evidence="1">Cell membrane</location>
        <topology evidence="1">Multi-pass membrane protein</topology>
    </subcellularLocation>
</comment>
<evidence type="ECO:0000256" key="6">
    <source>
        <dbReference type="ARBA" id="ARBA00022679"/>
    </source>
</evidence>
<keyword evidence="10 22" id="KW-1133">Transmembrane helix</keyword>
<evidence type="ECO:0000256" key="7">
    <source>
        <dbReference type="ARBA" id="ARBA00022692"/>
    </source>
</evidence>
<dbReference type="PANTHER" id="PTHR30474">
    <property type="entry name" value="CELL CYCLE PROTEIN"/>
    <property type="match status" value="1"/>
</dbReference>
<dbReference type="GO" id="GO:0071555">
    <property type="term" value="P:cell wall organization"/>
    <property type="evidence" value="ECO:0007669"/>
    <property type="project" value="UniProtKB-KW"/>
</dbReference>
<dbReference type="GO" id="GO:0008955">
    <property type="term" value="F:peptidoglycan glycosyltransferase activity"/>
    <property type="evidence" value="ECO:0007669"/>
    <property type="project" value="UniProtKB-EC"/>
</dbReference>
<dbReference type="NCBIfam" id="TIGR02210">
    <property type="entry name" value="rodA_shape"/>
    <property type="match status" value="1"/>
</dbReference>
<keyword evidence="13" id="KW-0961">Cell wall biogenesis/degradation</keyword>
<feature type="transmembrane region" description="Helical" evidence="22">
    <location>
        <begin position="301"/>
        <end position="328"/>
    </location>
</feature>
<keyword evidence="12" id="KW-0131">Cell cycle</keyword>
<evidence type="ECO:0000313" key="23">
    <source>
        <dbReference type="EMBL" id="BAS27708.1"/>
    </source>
</evidence>
<dbReference type="AlphaFoldDB" id="A0A0K2SKS6"/>
<dbReference type="PANTHER" id="PTHR30474:SF2">
    <property type="entry name" value="PEPTIDOGLYCAN GLYCOSYLTRANSFERASE FTSW-RELATED"/>
    <property type="match status" value="1"/>
</dbReference>
<keyword evidence="8" id="KW-0133">Cell shape</keyword>
<evidence type="ECO:0000256" key="22">
    <source>
        <dbReference type="SAM" id="Phobius"/>
    </source>
</evidence>
<keyword evidence="9" id="KW-0573">Peptidoglycan synthesis</keyword>
<keyword evidence="6" id="KW-0808">Transferase</keyword>
<comment type="catalytic activity">
    <reaction evidence="20">
        <text>[GlcNAc-(1-&gt;4)-Mur2Ac(oyl-L-Ala-gamma-D-Glu-L-Lys-D-Ala-D-Ala)](n)-di-trans,octa-cis-undecaprenyl diphosphate + beta-D-GlcNAc-(1-&gt;4)-Mur2Ac(oyl-L-Ala-gamma-D-Glu-L-Lys-D-Ala-D-Ala)-di-trans,octa-cis-undecaprenyl diphosphate = [GlcNAc-(1-&gt;4)-Mur2Ac(oyl-L-Ala-gamma-D-Glu-L-Lys-D-Ala-D-Ala)](n+1)-di-trans,octa-cis-undecaprenyl diphosphate + di-trans,octa-cis-undecaprenyl diphosphate + H(+)</text>
        <dbReference type="Rhea" id="RHEA:23708"/>
        <dbReference type="Rhea" id="RHEA-COMP:9602"/>
        <dbReference type="Rhea" id="RHEA-COMP:9603"/>
        <dbReference type="ChEBI" id="CHEBI:15378"/>
        <dbReference type="ChEBI" id="CHEBI:58405"/>
        <dbReference type="ChEBI" id="CHEBI:60033"/>
        <dbReference type="ChEBI" id="CHEBI:78435"/>
        <dbReference type="EC" id="2.4.99.28"/>
    </reaction>
</comment>
<evidence type="ECO:0000256" key="8">
    <source>
        <dbReference type="ARBA" id="ARBA00022960"/>
    </source>
</evidence>
<evidence type="ECO:0000256" key="11">
    <source>
        <dbReference type="ARBA" id="ARBA00023136"/>
    </source>
</evidence>
<protein>
    <recommendedName>
        <fullName evidence="17">Probable peptidoglycan glycosyltransferase FtsW</fullName>
        <ecNumber evidence="19">2.4.99.28</ecNumber>
    </recommendedName>
    <alternativeName>
        <fullName evidence="18">Cell division protein FtsW</fullName>
    </alternativeName>
    <alternativeName>
        <fullName evidence="15">Cell wall polymerase</fullName>
    </alternativeName>
    <alternativeName>
        <fullName evidence="14">Peptidoglycan polymerase</fullName>
    </alternativeName>
</protein>
<dbReference type="GO" id="GO:0032153">
    <property type="term" value="C:cell division site"/>
    <property type="evidence" value="ECO:0007669"/>
    <property type="project" value="TreeGrafter"/>
</dbReference>
<proteinExistence type="inferred from homology"/>
<dbReference type="STRING" id="1555112.LIP_1865"/>
<keyword evidence="7 22" id="KW-0812">Transmembrane</keyword>
<evidence type="ECO:0000256" key="1">
    <source>
        <dbReference type="ARBA" id="ARBA00004651"/>
    </source>
</evidence>
<feature type="transmembrane region" description="Helical" evidence="22">
    <location>
        <begin position="116"/>
        <end position="133"/>
    </location>
</feature>
<evidence type="ECO:0000256" key="2">
    <source>
        <dbReference type="ARBA" id="ARBA00004752"/>
    </source>
</evidence>
<evidence type="ECO:0000256" key="3">
    <source>
        <dbReference type="ARBA" id="ARBA00022475"/>
    </source>
</evidence>
<keyword evidence="5" id="KW-0328">Glycosyltransferase</keyword>
<evidence type="ECO:0000256" key="12">
    <source>
        <dbReference type="ARBA" id="ARBA00023306"/>
    </source>
</evidence>
<dbReference type="EC" id="2.4.99.28" evidence="19"/>
<feature type="transmembrane region" description="Helical" evidence="22">
    <location>
        <begin position="225"/>
        <end position="244"/>
    </location>
</feature>
<evidence type="ECO:0000256" key="20">
    <source>
        <dbReference type="ARBA" id="ARBA00049902"/>
    </source>
</evidence>
<dbReference type="GO" id="GO:0015648">
    <property type="term" value="F:lipid-linked peptidoglycan transporter activity"/>
    <property type="evidence" value="ECO:0007669"/>
    <property type="project" value="TreeGrafter"/>
</dbReference>
<dbReference type="GO" id="GO:0051301">
    <property type="term" value="P:cell division"/>
    <property type="evidence" value="ECO:0007669"/>
    <property type="project" value="UniProtKB-KW"/>
</dbReference>
<feature type="transmembrane region" description="Helical" evidence="22">
    <location>
        <begin position="334"/>
        <end position="359"/>
    </location>
</feature>
<gene>
    <name evidence="23" type="ORF">LIP_1865</name>
</gene>
<keyword evidence="4" id="KW-0132">Cell division</keyword>
<evidence type="ECO:0000256" key="19">
    <source>
        <dbReference type="ARBA" id="ARBA00044770"/>
    </source>
</evidence>
<dbReference type="Proteomes" id="UP000065807">
    <property type="component" value="Chromosome"/>
</dbReference>
<feature type="transmembrane region" description="Helical" evidence="22">
    <location>
        <begin position="139"/>
        <end position="158"/>
    </location>
</feature>
<evidence type="ECO:0000256" key="15">
    <source>
        <dbReference type="ARBA" id="ARBA00033270"/>
    </source>
</evidence>
<comment type="similarity">
    <text evidence="16">Belongs to the SEDS family. FtsW subfamily.</text>
</comment>
<dbReference type="Pfam" id="PF01098">
    <property type="entry name" value="FTSW_RODA_SPOVE"/>
    <property type="match status" value="1"/>
</dbReference>
<evidence type="ECO:0000256" key="18">
    <source>
        <dbReference type="ARBA" id="ARBA00041418"/>
    </source>
</evidence>
<evidence type="ECO:0000256" key="17">
    <source>
        <dbReference type="ARBA" id="ARBA00041185"/>
    </source>
</evidence>
<dbReference type="NCBIfam" id="TIGR02614">
    <property type="entry name" value="ftsW"/>
    <property type="match status" value="1"/>
</dbReference>
<comment type="function">
    <text evidence="21">Peptidoglycan polymerase that is essential for cell division.</text>
</comment>
<keyword evidence="3" id="KW-1003">Cell membrane</keyword>
<dbReference type="PATRIC" id="fig|1555112.3.peg.1898"/>
<evidence type="ECO:0000256" key="21">
    <source>
        <dbReference type="ARBA" id="ARBA00049966"/>
    </source>
</evidence>
<dbReference type="KEGG" id="lpil:LIP_1865"/>
<accession>A0A0K2SKS6</accession>
<dbReference type="EMBL" id="AP014924">
    <property type="protein sequence ID" value="BAS27708.1"/>
    <property type="molecule type" value="Genomic_DNA"/>
</dbReference>
<keyword evidence="24" id="KW-1185">Reference proteome</keyword>
<feature type="transmembrane region" description="Helical" evidence="22">
    <location>
        <begin position="50"/>
        <end position="69"/>
    </location>
</feature>
<feature type="transmembrane region" description="Helical" evidence="22">
    <location>
        <begin position="75"/>
        <end position="95"/>
    </location>
</feature>